<dbReference type="PROSITE" id="PS50011">
    <property type="entry name" value="PROTEIN_KINASE_DOM"/>
    <property type="match status" value="1"/>
</dbReference>
<evidence type="ECO:0000256" key="3">
    <source>
        <dbReference type="ARBA" id="ARBA00022679"/>
    </source>
</evidence>
<dbReference type="InterPro" id="IPR000719">
    <property type="entry name" value="Prot_kinase_dom"/>
</dbReference>
<evidence type="ECO:0000313" key="11">
    <source>
        <dbReference type="Proteomes" id="UP000717328"/>
    </source>
</evidence>
<dbReference type="Gene3D" id="1.10.510.10">
    <property type="entry name" value="Transferase(Phosphotransferase) domain 1"/>
    <property type="match status" value="2"/>
</dbReference>
<dbReference type="PROSITE" id="PS00108">
    <property type="entry name" value="PROTEIN_KINASE_ST"/>
    <property type="match status" value="1"/>
</dbReference>
<dbReference type="GO" id="GO:0005524">
    <property type="term" value="F:ATP binding"/>
    <property type="evidence" value="ECO:0007669"/>
    <property type="project" value="UniProtKB-UniRule"/>
</dbReference>
<dbReference type="InterPro" id="IPR008271">
    <property type="entry name" value="Ser/Thr_kinase_AS"/>
</dbReference>
<feature type="region of interest" description="Disordered" evidence="8">
    <location>
        <begin position="570"/>
        <end position="599"/>
    </location>
</feature>
<feature type="compositionally biased region" description="Pro residues" evidence="8">
    <location>
        <begin position="576"/>
        <end position="587"/>
    </location>
</feature>
<evidence type="ECO:0000256" key="1">
    <source>
        <dbReference type="ARBA" id="ARBA00022527"/>
    </source>
</evidence>
<keyword evidence="5" id="KW-0418">Kinase</keyword>
<evidence type="ECO:0000256" key="8">
    <source>
        <dbReference type="SAM" id="MobiDB-lite"/>
    </source>
</evidence>
<dbReference type="PROSITE" id="PS00107">
    <property type="entry name" value="PROTEIN_KINASE_ATP"/>
    <property type="match status" value="1"/>
</dbReference>
<dbReference type="OrthoDB" id="68483at2759"/>
<keyword evidence="2" id="KW-0597">Phosphoprotein</keyword>
<feature type="region of interest" description="Disordered" evidence="8">
    <location>
        <begin position="702"/>
        <end position="767"/>
    </location>
</feature>
<dbReference type="Gene3D" id="3.30.200.20">
    <property type="entry name" value="Phosphorylase Kinase, domain 1"/>
    <property type="match status" value="1"/>
</dbReference>
<feature type="compositionally biased region" description="Low complexity" evidence="8">
    <location>
        <begin position="716"/>
        <end position="752"/>
    </location>
</feature>
<reference evidence="10" key="1">
    <citation type="submission" date="2021-02" db="EMBL/GenBank/DDBJ databases">
        <authorList>
            <person name="Nieuwenhuis M."/>
            <person name="Van De Peppel L.J.J."/>
        </authorList>
    </citation>
    <scope>NUCLEOTIDE SEQUENCE</scope>
    <source>
        <strain evidence="10">D49</strain>
    </source>
</reference>
<keyword evidence="3" id="KW-0808">Transferase</keyword>
<evidence type="ECO:0000256" key="7">
    <source>
        <dbReference type="PROSITE-ProRule" id="PRU10141"/>
    </source>
</evidence>
<dbReference type="AlphaFoldDB" id="A0A9P7KHH1"/>
<dbReference type="SUPFAM" id="SSF56112">
    <property type="entry name" value="Protein kinase-like (PK-like)"/>
    <property type="match status" value="1"/>
</dbReference>
<dbReference type="GO" id="GO:0004674">
    <property type="term" value="F:protein serine/threonine kinase activity"/>
    <property type="evidence" value="ECO:0007669"/>
    <property type="project" value="UniProtKB-KW"/>
</dbReference>
<name>A0A9P7KHH1_9AGAR</name>
<evidence type="ECO:0000256" key="4">
    <source>
        <dbReference type="ARBA" id="ARBA00022741"/>
    </source>
</evidence>
<evidence type="ECO:0000313" key="10">
    <source>
        <dbReference type="EMBL" id="KAG5650593.1"/>
    </source>
</evidence>
<dbReference type="SMART" id="SM00220">
    <property type="entry name" value="S_TKc"/>
    <property type="match status" value="1"/>
</dbReference>
<reference evidence="10" key="2">
    <citation type="submission" date="2021-10" db="EMBL/GenBank/DDBJ databases">
        <title>Phylogenomics reveals ancestral predisposition of the termite-cultivated fungus Termitomyces towards a domesticated lifestyle.</title>
        <authorList>
            <person name="Auxier B."/>
            <person name="Grum-Grzhimaylo A."/>
            <person name="Cardenas M.E."/>
            <person name="Lodge J.D."/>
            <person name="Laessoe T."/>
            <person name="Pedersen O."/>
            <person name="Smith M.E."/>
            <person name="Kuyper T.W."/>
            <person name="Franco-Molano E.A."/>
            <person name="Baroni T.J."/>
            <person name="Aanen D.K."/>
        </authorList>
    </citation>
    <scope>NUCLEOTIDE SEQUENCE</scope>
    <source>
        <strain evidence="10">D49</strain>
    </source>
</reference>
<feature type="domain" description="Protein kinase" evidence="9">
    <location>
        <begin position="170"/>
        <end position="459"/>
    </location>
</feature>
<feature type="binding site" evidence="7">
    <location>
        <position position="199"/>
    </location>
    <ligand>
        <name>ATP</name>
        <dbReference type="ChEBI" id="CHEBI:30616"/>
    </ligand>
</feature>
<evidence type="ECO:0000256" key="6">
    <source>
        <dbReference type="ARBA" id="ARBA00022840"/>
    </source>
</evidence>
<evidence type="ECO:0000259" key="9">
    <source>
        <dbReference type="PROSITE" id="PS50011"/>
    </source>
</evidence>
<dbReference type="PANTHER" id="PTHR24351">
    <property type="entry name" value="RIBOSOMAL PROTEIN S6 KINASE"/>
    <property type="match status" value="1"/>
</dbReference>
<comment type="caution">
    <text evidence="10">The sequence shown here is derived from an EMBL/GenBank/DDBJ whole genome shotgun (WGS) entry which is preliminary data.</text>
</comment>
<evidence type="ECO:0000256" key="2">
    <source>
        <dbReference type="ARBA" id="ARBA00022553"/>
    </source>
</evidence>
<keyword evidence="11" id="KW-1185">Reference proteome</keyword>
<sequence length="810" mass="89157">MPFFASTKVSFKGFVEKTFNKRTFKASRISKDSSNASQLSFEQFPKQRLVLELDIGDAYHDPTVLDVRRNLVYGLNDFGSEIDQVTVMDSPAGSRSLLSPSLAPTVVVDEPIFKVIEVPLPPVQLEVIPTALGLGDSVPPPLASVVTEPASVDSSVLPRSHSRVMTLSDLQLLKVLGKGASGQVYMVKDKVTSERRALKVVPNAKLGAGEIATLLEEQFVLKGLGSAPFLMSLDASFYDTKNFYLILPMHPTDVESEICRCKKLTKARSVFYFAEAYVGLSYLHSEGIIHRDIKPANMLIDREGHIVLCDFGLARNFDAKPTTAERVYQPFWPYSRSDVITPATRRRSGSDPALLFNLKAVCGTGLHMAPELLNGEWYSFGVDIWALGISLYMMLTGRPPFDTASDHFDDLKKVILESDVQFVSGDDIDDVSQTIVRHLLEKDPEDRLRLTELEEHPFFEGINWPLLEMKAVAAPWIPTPEPGHILHEQVDPFVPGVPFDGAGPYPQFNYMSEDVKHCIIREEDLMSNESVYEAEAGLELDDITDCLADSDPAQTSPLKAFFTRLLRRKDSINPQPGTPTTPIPAPVETPTTRALTDTPSLHSISSSPWLGYDGEIEPEADPDPITWGNTIPPTGDIESEIRMRLETQAELDRSLDAIEAEVAQLQVIAQDRDEQPPAKTSRVKAFFRRIFCVSAWRRMRKPTPASASVSDPGLPRPTSALASTSPTRSAPTSTSNSSATNSTSIPPYILEPAAPPPTVCSDPARSQPQPIHCPVNTGIDTRFTAKIVTWLQSFTPPKGCTIPVTWGCAT</sequence>
<keyword evidence="4 7" id="KW-0547">Nucleotide-binding</keyword>
<gene>
    <name evidence="10" type="ORF">H0H81_011711</name>
</gene>
<accession>A0A9P7KHH1</accession>
<keyword evidence="6 7" id="KW-0067">ATP-binding</keyword>
<dbReference type="Proteomes" id="UP000717328">
    <property type="component" value="Unassembled WGS sequence"/>
</dbReference>
<protein>
    <recommendedName>
        <fullName evidence="9">Protein kinase domain-containing protein</fullName>
    </recommendedName>
</protein>
<dbReference type="Pfam" id="PF00069">
    <property type="entry name" value="Pkinase"/>
    <property type="match status" value="1"/>
</dbReference>
<dbReference type="EMBL" id="JABCKI010000408">
    <property type="protein sequence ID" value="KAG5650593.1"/>
    <property type="molecule type" value="Genomic_DNA"/>
</dbReference>
<organism evidence="10 11">
    <name type="scientific">Sphagnurus paluster</name>
    <dbReference type="NCBI Taxonomy" id="117069"/>
    <lineage>
        <taxon>Eukaryota</taxon>
        <taxon>Fungi</taxon>
        <taxon>Dikarya</taxon>
        <taxon>Basidiomycota</taxon>
        <taxon>Agaricomycotina</taxon>
        <taxon>Agaricomycetes</taxon>
        <taxon>Agaricomycetidae</taxon>
        <taxon>Agaricales</taxon>
        <taxon>Tricholomatineae</taxon>
        <taxon>Lyophyllaceae</taxon>
        <taxon>Sphagnurus</taxon>
    </lineage>
</organism>
<proteinExistence type="predicted"/>
<keyword evidence="1" id="KW-0723">Serine/threonine-protein kinase</keyword>
<dbReference type="InterPro" id="IPR011009">
    <property type="entry name" value="Kinase-like_dom_sf"/>
</dbReference>
<feature type="compositionally biased region" description="Polar residues" evidence="8">
    <location>
        <begin position="589"/>
        <end position="599"/>
    </location>
</feature>
<dbReference type="InterPro" id="IPR017441">
    <property type="entry name" value="Protein_kinase_ATP_BS"/>
</dbReference>
<evidence type="ECO:0000256" key="5">
    <source>
        <dbReference type="ARBA" id="ARBA00022777"/>
    </source>
</evidence>